<evidence type="ECO:0000259" key="21">
    <source>
        <dbReference type="Pfam" id="PF04389"/>
    </source>
</evidence>
<evidence type="ECO:0000256" key="20">
    <source>
        <dbReference type="ARBA" id="ARBA00033328"/>
    </source>
</evidence>
<evidence type="ECO:0000256" key="18">
    <source>
        <dbReference type="ARBA" id="ARBA00023228"/>
    </source>
</evidence>
<keyword evidence="8" id="KW-0645">Protease</keyword>
<keyword evidence="14" id="KW-0333">Golgi apparatus</keyword>
<dbReference type="GO" id="GO:0004180">
    <property type="term" value="F:carboxypeptidase activity"/>
    <property type="evidence" value="ECO:0007669"/>
    <property type="project" value="UniProtKB-KW"/>
</dbReference>
<evidence type="ECO:0000256" key="9">
    <source>
        <dbReference type="ARBA" id="ARBA00022723"/>
    </source>
</evidence>
<accession>A0A382ULG2</accession>
<evidence type="ECO:0000256" key="12">
    <source>
        <dbReference type="ARBA" id="ARBA00022824"/>
    </source>
</evidence>
<comment type="subcellular location">
    <subcellularLocation>
        <location evidence="1">Endoplasmic reticulum</location>
    </subcellularLocation>
    <subcellularLocation>
        <location evidence="3">Golgi apparatus</location>
    </subcellularLocation>
    <subcellularLocation>
        <location evidence="2">Lysosome</location>
    </subcellularLocation>
    <subcellularLocation>
        <location evidence="4">Secreted</location>
    </subcellularLocation>
</comment>
<dbReference type="AlphaFoldDB" id="A0A382ULG2"/>
<dbReference type="GO" id="GO:0005764">
    <property type="term" value="C:lysosome"/>
    <property type="evidence" value="ECO:0007669"/>
    <property type="project" value="UniProtKB-SubCell"/>
</dbReference>
<dbReference type="SUPFAM" id="SSF53187">
    <property type="entry name" value="Zn-dependent exopeptidases"/>
    <property type="match status" value="1"/>
</dbReference>
<keyword evidence="11" id="KW-0378">Hydrolase</keyword>
<evidence type="ECO:0000256" key="11">
    <source>
        <dbReference type="ARBA" id="ARBA00022801"/>
    </source>
</evidence>
<evidence type="ECO:0000256" key="6">
    <source>
        <dbReference type="ARBA" id="ARBA00022525"/>
    </source>
</evidence>
<organism evidence="22">
    <name type="scientific">marine metagenome</name>
    <dbReference type="NCBI Taxonomy" id="408172"/>
    <lineage>
        <taxon>unclassified sequences</taxon>
        <taxon>metagenomes</taxon>
        <taxon>ecological metagenomes</taxon>
    </lineage>
</organism>
<keyword evidence="15" id="KW-0482">Metalloprotease</keyword>
<keyword evidence="17" id="KW-0325">Glycoprotein</keyword>
<evidence type="ECO:0000256" key="5">
    <source>
        <dbReference type="ARBA" id="ARBA00014116"/>
    </source>
</evidence>
<evidence type="ECO:0000256" key="19">
    <source>
        <dbReference type="ARBA" id="ARBA00025833"/>
    </source>
</evidence>
<keyword evidence="9" id="KW-0479">Metal-binding</keyword>
<dbReference type="PANTHER" id="PTHR12053">
    <property type="entry name" value="PROTEASE FAMILY M28 PLASMA GLUTAMATE CARBOXYPEPTIDASE-RELATED"/>
    <property type="match status" value="1"/>
</dbReference>
<evidence type="ECO:0000256" key="17">
    <source>
        <dbReference type="ARBA" id="ARBA00023180"/>
    </source>
</evidence>
<evidence type="ECO:0000313" key="22">
    <source>
        <dbReference type="EMBL" id="SVD35104.1"/>
    </source>
</evidence>
<dbReference type="GO" id="GO:0005576">
    <property type="term" value="C:extracellular region"/>
    <property type="evidence" value="ECO:0007669"/>
    <property type="project" value="UniProtKB-SubCell"/>
</dbReference>
<keyword evidence="6" id="KW-0964">Secreted</keyword>
<dbReference type="GO" id="GO:0070573">
    <property type="term" value="F:metallodipeptidase activity"/>
    <property type="evidence" value="ECO:0007669"/>
    <property type="project" value="InterPro"/>
</dbReference>
<dbReference type="GO" id="GO:0006508">
    <property type="term" value="P:proteolysis"/>
    <property type="evidence" value="ECO:0007669"/>
    <property type="project" value="UniProtKB-KW"/>
</dbReference>
<evidence type="ECO:0000256" key="4">
    <source>
        <dbReference type="ARBA" id="ARBA00004613"/>
    </source>
</evidence>
<sequence>PRVRSLEGGLLAWSPGTDGRPLDAGVTYVPDLFTATDWEVFLETVEGKWVMLSFPQPTCRPNEQWIQSGIRESVVQMDEARRAANQRWNQSVAVAREAEGGTAELHNALEEAGAVGIITSSWPGGSGVARIFDAENRASPTIHLSCEDYGLVYRLAMNGQDPVVRVTAEAQNLGEVPVYNVIGEITGTELPDEYVVLSAHYDSWEGSSGATDNGSGSILMLEVMRILTTVYPQPKRTILIALWNGEEQGLNGSRAFTEDHPEVVQGLQALWNQDNGTGRVVTMSAQGLVDAG</sequence>
<evidence type="ECO:0000256" key="1">
    <source>
        <dbReference type="ARBA" id="ARBA00004240"/>
    </source>
</evidence>
<dbReference type="GO" id="GO:0046872">
    <property type="term" value="F:metal ion binding"/>
    <property type="evidence" value="ECO:0007669"/>
    <property type="project" value="UniProtKB-KW"/>
</dbReference>
<feature type="non-terminal residue" evidence="22">
    <location>
        <position position="292"/>
    </location>
</feature>
<evidence type="ECO:0000256" key="16">
    <source>
        <dbReference type="ARBA" id="ARBA00023145"/>
    </source>
</evidence>
<feature type="non-terminal residue" evidence="22">
    <location>
        <position position="1"/>
    </location>
</feature>
<name>A0A382ULG2_9ZZZZ</name>
<protein>
    <recommendedName>
        <fullName evidence="5">Carboxypeptidase Q</fullName>
    </recommendedName>
    <alternativeName>
        <fullName evidence="20">Plasma glutamate carboxypeptidase</fullName>
    </alternativeName>
</protein>
<feature type="domain" description="Peptidase M28" evidence="21">
    <location>
        <begin position="180"/>
        <end position="274"/>
    </location>
</feature>
<evidence type="ECO:0000256" key="10">
    <source>
        <dbReference type="ARBA" id="ARBA00022729"/>
    </source>
</evidence>
<keyword evidence="7" id="KW-0121">Carboxypeptidase</keyword>
<evidence type="ECO:0000256" key="13">
    <source>
        <dbReference type="ARBA" id="ARBA00022833"/>
    </source>
</evidence>
<evidence type="ECO:0000256" key="2">
    <source>
        <dbReference type="ARBA" id="ARBA00004371"/>
    </source>
</evidence>
<keyword evidence="16" id="KW-0865">Zymogen</keyword>
<evidence type="ECO:0000256" key="15">
    <source>
        <dbReference type="ARBA" id="ARBA00023049"/>
    </source>
</evidence>
<evidence type="ECO:0000256" key="14">
    <source>
        <dbReference type="ARBA" id="ARBA00023034"/>
    </source>
</evidence>
<evidence type="ECO:0000256" key="3">
    <source>
        <dbReference type="ARBA" id="ARBA00004555"/>
    </source>
</evidence>
<keyword evidence="12" id="KW-0256">Endoplasmic reticulum</keyword>
<dbReference type="EMBL" id="UINC01145148">
    <property type="protein sequence ID" value="SVD35104.1"/>
    <property type="molecule type" value="Genomic_DNA"/>
</dbReference>
<dbReference type="GO" id="GO:0005783">
    <property type="term" value="C:endoplasmic reticulum"/>
    <property type="evidence" value="ECO:0007669"/>
    <property type="project" value="UniProtKB-SubCell"/>
</dbReference>
<comment type="subunit">
    <text evidence="19">Homodimer. The monomeric form is inactive while the homodimer is active.</text>
</comment>
<evidence type="ECO:0000256" key="8">
    <source>
        <dbReference type="ARBA" id="ARBA00022670"/>
    </source>
</evidence>
<proteinExistence type="predicted"/>
<keyword evidence="18" id="KW-0458">Lysosome</keyword>
<dbReference type="GO" id="GO:0005794">
    <property type="term" value="C:Golgi apparatus"/>
    <property type="evidence" value="ECO:0007669"/>
    <property type="project" value="UniProtKB-SubCell"/>
</dbReference>
<dbReference type="Pfam" id="PF04389">
    <property type="entry name" value="Peptidase_M28"/>
    <property type="match status" value="1"/>
</dbReference>
<evidence type="ECO:0000256" key="7">
    <source>
        <dbReference type="ARBA" id="ARBA00022645"/>
    </source>
</evidence>
<dbReference type="Gene3D" id="3.40.630.10">
    <property type="entry name" value="Zn peptidases"/>
    <property type="match status" value="1"/>
</dbReference>
<dbReference type="InterPro" id="IPR007484">
    <property type="entry name" value="Peptidase_M28"/>
</dbReference>
<dbReference type="InterPro" id="IPR039866">
    <property type="entry name" value="CPQ"/>
</dbReference>
<reference evidence="22" key="1">
    <citation type="submission" date="2018-05" db="EMBL/GenBank/DDBJ databases">
        <authorList>
            <person name="Lanie J.A."/>
            <person name="Ng W.-L."/>
            <person name="Kazmierczak K.M."/>
            <person name="Andrzejewski T.M."/>
            <person name="Davidsen T.M."/>
            <person name="Wayne K.J."/>
            <person name="Tettelin H."/>
            <person name="Glass J.I."/>
            <person name="Rusch D."/>
            <person name="Podicherti R."/>
            <person name="Tsui H.-C.T."/>
            <person name="Winkler M.E."/>
        </authorList>
    </citation>
    <scope>NUCLEOTIDE SEQUENCE</scope>
</reference>
<dbReference type="PANTHER" id="PTHR12053:SF3">
    <property type="entry name" value="CARBOXYPEPTIDASE Q"/>
    <property type="match status" value="1"/>
</dbReference>
<gene>
    <name evidence="22" type="ORF">METZ01_LOCUS387958</name>
</gene>
<keyword evidence="13" id="KW-0862">Zinc</keyword>
<keyword evidence="10" id="KW-0732">Signal</keyword>